<feature type="transmembrane region" description="Helical" evidence="9">
    <location>
        <begin position="90"/>
        <end position="111"/>
    </location>
</feature>
<dbReference type="Proteomes" id="UP001497623">
    <property type="component" value="Unassembled WGS sequence"/>
</dbReference>
<feature type="compositionally biased region" description="Polar residues" evidence="8">
    <location>
        <begin position="1199"/>
        <end position="1223"/>
    </location>
</feature>
<feature type="transmembrane region" description="Helical" evidence="9">
    <location>
        <begin position="419"/>
        <end position="440"/>
    </location>
</feature>
<dbReference type="PANTHER" id="PTHR43243">
    <property type="entry name" value="INNER MEMBRANE TRANSPORTER YGJI-RELATED"/>
    <property type="match status" value="1"/>
</dbReference>
<feature type="transmembrane region" description="Helical" evidence="9">
    <location>
        <begin position="608"/>
        <end position="625"/>
    </location>
</feature>
<dbReference type="FunFam" id="1.20.1740.10:FF:000024">
    <property type="entry name" value="High affinity cationic amino acid transporter 1"/>
    <property type="match status" value="1"/>
</dbReference>
<accession>A0AAV2QGM9</accession>
<protein>
    <recommendedName>
        <fullName evidence="10">Cationic amino acid transporter C-terminal domain-containing protein</fullName>
    </recommendedName>
</protein>
<dbReference type="PANTHER" id="PTHR43243:SF105">
    <property type="entry name" value="CATIONIC AMINO ACID TRANSPORTER C-TERMINAL DOMAIN-CONTAINING PROTEIN"/>
    <property type="match status" value="1"/>
</dbReference>
<comment type="similarity">
    <text evidence="2">Belongs to the amino acid-polyamine-organocation (APC) superfamily. Cationic amino acid transporter (CAT) (TC 2.A.3.3) family.</text>
</comment>
<feature type="compositionally biased region" description="Basic and acidic residues" evidence="8">
    <location>
        <begin position="1042"/>
        <end position="1051"/>
    </location>
</feature>
<feature type="transmembrane region" description="Helical" evidence="9">
    <location>
        <begin position="514"/>
        <end position="535"/>
    </location>
</feature>
<evidence type="ECO:0000259" key="10">
    <source>
        <dbReference type="Pfam" id="PF13906"/>
    </source>
</evidence>
<feature type="transmembrane region" description="Helical" evidence="9">
    <location>
        <begin position="187"/>
        <end position="207"/>
    </location>
</feature>
<comment type="subcellular location">
    <subcellularLocation>
        <location evidence="1">Endomembrane system</location>
        <topology evidence="1">Multi-pass membrane protein</topology>
    </subcellularLocation>
</comment>
<evidence type="ECO:0000313" key="11">
    <source>
        <dbReference type="EMBL" id="CAL4079719.1"/>
    </source>
</evidence>
<proteinExistence type="inferred from homology"/>
<feature type="compositionally biased region" description="Basic and acidic residues" evidence="8">
    <location>
        <begin position="1018"/>
        <end position="1035"/>
    </location>
</feature>
<feature type="transmembrane region" description="Helical" evidence="9">
    <location>
        <begin position="158"/>
        <end position="175"/>
    </location>
</feature>
<dbReference type="InterPro" id="IPR029485">
    <property type="entry name" value="CAT_C"/>
</dbReference>
<evidence type="ECO:0000256" key="7">
    <source>
        <dbReference type="ARBA" id="ARBA00023180"/>
    </source>
</evidence>
<dbReference type="Pfam" id="PF13906">
    <property type="entry name" value="AA_permease_C"/>
    <property type="match status" value="1"/>
</dbReference>
<evidence type="ECO:0000256" key="8">
    <source>
        <dbReference type="SAM" id="MobiDB-lite"/>
    </source>
</evidence>
<dbReference type="EMBL" id="CAXKWB010005761">
    <property type="protein sequence ID" value="CAL4079719.1"/>
    <property type="molecule type" value="Genomic_DNA"/>
</dbReference>
<dbReference type="GO" id="GO:0015189">
    <property type="term" value="F:L-lysine transmembrane transporter activity"/>
    <property type="evidence" value="ECO:0007669"/>
    <property type="project" value="TreeGrafter"/>
</dbReference>
<dbReference type="GO" id="GO:0097638">
    <property type="term" value="P:L-arginine import across plasma membrane"/>
    <property type="evidence" value="ECO:0007669"/>
    <property type="project" value="TreeGrafter"/>
</dbReference>
<feature type="transmembrane region" description="Helical" evidence="9">
    <location>
        <begin position="255"/>
        <end position="277"/>
    </location>
</feature>
<evidence type="ECO:0000256" key="2">
    <source>
        <dbReference type="ARBA" id="ARBA00008572"/>
    </source>
</evidence>
<feature type="compositionally biased region" description="Basic and acidic residues" evidence="8">
    <location>
        <begin position="974"/>
        <end position="985"/>
    </location>
</feature>
<dbReference type="AlphaFoldDB" id="A0AAV2QGM9"/>
<dbReference type="GO" id="GO:0005886">
    <property type="term" value="C:plasma membrane"/>
    <property type="evidence" value="ECO:0007669"/>
    <property type="project" value="TreeGrafter"/>
</dbReference>
<name>A0AAV2QGM9_MEGNR</name>
<feature type="compositionally biased region" description="Basic and acidic residues" evidence="8">
    <location>
        <begin position="466"/>
        <end position="479"/>
    </location>
</feature>
<feature type="transmembrane region" description="Helical" evidence="9">
    <location>
        <begin position="21"/>
        <end position="46"/>
    </location>
</feature>
<dbReference type="Pfam" id="PF13520">
    <property type="entry name" value="AA_permease_2"/>
    <property type="match status" value="1"/>
</dbReference>
<keyword evidence="5 9" id="KW-1133">Transmembrane helix</keyword>
<evidence type="ECO:0000256" key="5">
    <source>
        <dbReference type="ARBA" id="ARBA00022989"/>
    </source>
</evidence>
<evidence type="ECO:0000256" key="3">
    <source>
        <dbReference type="ARBA" id="ARBA00022448"/>
    </source>
</evidence>
<keyword evidence="6 9" id="KW-0472">Membrane</keyword>
<feature type="region of interest" description="Disordered" evidence="8">
    <location>
        <begin position="1191"/>
        <end position="1250"/>
    </location>
</feature>
<keyword evidence="4 9" id="KW-0812">Transmembrane</keyword>
<feature type="compositionally biased region" description="Polar residues" evidence="8">
    <location>
        <begin position="773"/>
        <end position="791"/>
    </location>
</feature>
<feature type="compositionally biased region" description="Polar residues" evidence="8">
    <location>
        <begin position="883"/>
        <end position="893"/>
    </location>
</feature>
<feature type="compositionally biased region" description="Low complexity" evidence="8">
    <location>
        <begin position="480"/>
        <end position="489"/>
    </location>
</feature>
<feature type="transmembrane region" description="Helical" evidence="9">
    <location>
        <begin position="298"/>
        <end position="322"/>
    </location>
</feature>
<feature type="transmembrane region" description="Helical" evidence="9">
    <location>
        <begin position="541"/>
        <end position="565"/>
    </location>
</feature>
<feature type="transmembrane region" description="Helical" evidence="9">
    <location>
        <begin position="394"/>
        <end position="413"/>
    </location>
</feature>
<reference evidence="11 12" key="1">
    <citation type="submission" date="2024-05" db="EMBL/GenBank/DDBJ databases">
        <authorList>
            <person name="Wallberg A."/>
        </authorList>
    </citation>
    <scope>NUCLEOTIDE SEQUENCE [LARGE SCALE GENOMIC DNA]</scope>
</reference>
<dbReference type="Gene3D" id="1.20.1740.10">
    <property type="entry name" value="Amino acid/polyamine transporter I"/>
    <property type="match status" value="2"/>
</dbReference>
<feature type="compositionally biased region" description="Low complexity" evidence="8">
    <location>
        <begin position="998"/>
        <end position="1009"/>
    </location>
</feature>
<feature type="region of interest" description="Disordered" evidence="8">
    <location>
        <begin position="753"/>
        <end position="1063"/>
    </location>
</feature>
<feature type="transmembrane region" description="Helical" evidence="9">
    <location>
        <begin position="58"/>
        <end position="78"/>
    </location>
</feature>
<feature type="transmembrane region" description="Helical" evidence="9">
    <location>
        <begin position="342"/>
        <end position="364"/>
    </location>
</feature>
<feature type="compositionally biased region" description="Basic and acidic residues" evidence="8">
    <location>
        <begin position="1225"/>
        <end position="1250"/>
    </location>
</feature>
<dbReference type="GO" id="GO:0012505">
    <property type="term" value="C:endomembrane system"/>
    <property type="evidence" value="ECO:0007669"/>
    <property type="project" value="UniProtKB-SubCell"/>
</dbReference>
<feature type="region of interest" description="Disordered" evidence="8">
    <location>
        <begin position="466"/>
        <end position="489"/>
    </location>
</feature>
<feature type="compositionally biased region" description="Basic and acidic residues" evidence="8">
    <location>
        <begin position="797"/>
        <end position="845"/>
    </location>
</feature>
<evidence type="ECO:0000256" key="4">
    <source>
        <dbReference type="ARBA" id="ARBA00022692"/>
    </source>
</evidence>
<evidence type="ECO:0000256" key="9">
    <source>
        <dbReference type="SAM" id="Phobius"/>
    </source>
</evidence>
<feature type="domain" description="Cationic amino acid transporter C-terminal" evidence="10">
    <location>
        <begin position="577"/>
        <end position="627"/>
    </location>
</feature>
<keyword evidence="3" id="KW-0813">Transport</keyword>
<dbReference type="InterPro" id="IPR002293">
    <property type="entry name" value="AA/rel_permease1"/>
</dbReference>
<keyword evidence="12" id="KW-1185">Reference proteome</keyword>
<gene>
    <name evidence="11" type="ORF">MNOR_LOCUS11098</name>
</gene>
<evidence type="ECO:0000256" key="1">
    <source>
        <dbReference type="ARBA" id="ARBA00004127"/>
    </source>
</evidence>
<evidence type="ECO:0000256" key="6">
    <source>
        <dbReference type="ARBA" id="ARBA00023136"/>
    </source>
</evidence>
<dbReference type="GO" id="GO:0061459">
    <property type="term" value="F:L-arginine transmembrane transporter activity"/>
    <property type="evidence" value="ECO:0007669"/>
    <property type="project" value="TreeGrafter"/>
</dbReference>
<evidence type="ECO:0000313" key="12">
    <source>
        <dbReference type="Proteomes" id="UP001497623"/>
    </source>
</evidence>
<dbReference type="GO" id="GO:0000064">
    <property type="term" value="F:L-ornithine transmembrane transporter activity"/>
    <property type="evidence" value="ECO:0007669"/>
    <property type="project" value="TreeGrafter"/>
</dbReference>
<feature type="compositionally biased region" description="Low complexity" evidence="8">
    <location>
        <begin position="951"/>
        <end position="973"/>
    </location>
</feature>
<feature type="compositionally biased region" description="Basic residues" evidence="8">
    <location>
        <begin position="898"/>
        <end position="907"/>
    </location>
</feature>
<comment type="caution">
    <text evidence="11">The sequence shown here is derived from an EMBL/GenBank/DDBJ whole genome shotgun (WGS) entry which is preliminary data.</text>
</comment>
<feature type="compositionally biased region" description="Pro residues" evidence="8">
    <location>
        <begin position="871"/>
        <end position="881"/>
    </location>
</feature>
<sequence>MPSLIERLTRRKFVTFEDSAFERVLNLVDLTALGIGSTVGVGFYVLAGDVAKNMAGPAVTISFLIAAVASVFAGLCYAEFGARVPKSGSAYIYSYVCVGEFVAFIIGWNLILEYVIGAASVARGYSGYIDELAENKISDALADAMGIKVGFLSDYPDFLAFGLCFLITGVLCFGVKESSLMNNVFTLINLLVIGYVIFAGGIGGANVENWSIAEEDLDDVCNGPKNNHTENTTDVFTTSVTPVSPAPDDWGHGGFAPYGFAGIMRGAATCFFGFVGFDVIATTGEEAINPERSIPMSIALSLLFVFIAYFGMSAVITLAIPYCLQNTTAPLIFLFDELDMPTAKWIVSIGALFGFTASLFGAMFPMPRIIYAMADDGLLFRFLARVNKRFQTPIIATVFTGLFAGIMALIFNLEALVDMMSIGTLLAYTIVSLCVMLLRYNDLEISNWKPNHKLLQDVYASDSDQEREALTEEGRERSPTKSSHSSMKYSASDYLSQSFNTKGLKEPTELSATIASHSTLLFCFLCFALALTMVLLQDNLFLGDVGAIVAVSVLLVLNILNVFIISRQPQSKKKLSFKVPLVPWLPALSSFINLYLMCNLTKGTWIRFSVWMAIGFLLYFLYGMWQSTEENVSKEKKKGKDNPGLEIVIPTINIEPATPAPSQPGSARIVKKTPLPISPLVRAEQEAKAAAASTADAAAIIIGDVPAYKQKGNDSNIEKREEELQKSFEVRTSTDLELQKVLDSLDEVVDRAYADDKQEEDNVSEEKFIEGTISASESLTEVNAENSNTEEINPEIDLEKEKGLDEGDNKNESKDQEKSTDLNAEMEQKVELDALDSKVQKRKPDPLIIKSEPEESVLPRAVSAPVMTASTPPPPPPPPPNSAGINNTGSVPTTPIGHGRHPFKKLVRNASFDDIPPSLPNSPAAVRVRDKFILIPVQVPKDSDNSDDDTPTTTSLPDNKKSSVSPLSSPDLLSELKNKFKKGSDNEPELDLEVANESSISSPSSNSSSREFTFHSTSSRDLDTIRERGESKINIEDLQNIQERRKSESKPKGMFYIPNDDEFINKNAPINEESVENKSMASDIKIQEASDSKILNKGDNAVDKTEDNISNIKEIRSGQEGKKQESENVVPSIEVSDKINISENKDIKEKESVDSKNDLISDQIKTPEIEIKVGNDKSSVSRNIIEDSAYKAEKGENGVTEQYDNENVSNEKNASNLDNNSITDPPKKTVIERKSSSNDFNKLKSMFENK</sequence>
<keyword evidence="7" id="KW-0325">Glycoprotein</keyword>
<organism evidence="11 12">
    <name type="scientific">Meganyctiphanes norvegica</name>
    <name type="common">Northern krill</name>
    <name type="synonym">Thysanopoda norvegica</name>
    <dbReference type="NCBI Taxonomy" id="48144"/>
    <lineage>
        <taxon>Eukaryota</taxon>
        <taxon>Metazoa</taxon>
        <taxon>Ecdysozoa</taxon>
        <taxon>Arthropoda</taxon>
        <taxon>Crustacea</taxon>
        <taxon>Multicrustacea</taxon>
        <taxon>Malacostraca</taxon>
        <taxon>Eumalacostraca</taxon>
        <taxon>Eucarida</taxon>
        <taxon>Euphausiacea</taxon>
        <taxon>Euphausiidae</taxon>
        <taxon>Meganyctiphanes</taxon>
    </lineage>
</organism>